<dbReference type="PROSITE" id="PS51186">
    <property type="entry name" value="GNAT"/>
    <property type="match status" value="1"/>
</dbReference>
<keyword evidence="7 8" id="KW-0012">Acyltransferase</keyword>
<evidence type="ECO:0000313" key="10">
    <source>
        <dbReference type="EMBL" id="PMD40944.1"/>
    </source>
</evidence>
<evidence type="ECO:0000259" key="9">
    <source>
        <dbReference type="PROSITE" id="PS51186"/>
    </source>
</evidence>
<feature type="domain" description="N-acetyltransferase" evidence="9">
    <location>
        <begin position="25"/>
        <end position="179"/>
    </location>
</feature>
<comment type="subunit">
    <text evidence="3">Homodimer.</text>
</comment>
<dbReference type="CDD" id="cd04301">
    <property type="entry name" value="NAT_SF"/>
    <property type="match status" value="1"/>
</dbReference>
<evidence type="ECO:0000256" key="5">
    <source>
        <dbReference type="ARBA" id="ARBA00022824"/>
    </source>
</evidence>
<organism evidence="10 11">
    <name type="scientific">Hyaloscypha variabilis (strain UAMH 11265 / GT02V1 / F)</name>
    <name type="common">Meliniomyces variabilis</name>
    <dbReference type="NCBI Taxonomy" id="1149755"/>
    <lineage>
        <taxon>Eukaryota</taxon>
        <taxon>Fungi</taxon>
        <taxon>Dikarya</taxon>
        <taxon>Ascomycota</taxon>
        <taxon>Pezizomycotina</taxon>
        <taxon>Leotiomycetes</taxon>
        <taxon>Helotiales</taxon>
        <taxon>Hyaloscyphaceae</taxon>
        <taxon>Hyaloscypha</taxon>
        <taxon>Hyaloscypha variabilis</taxon>
    </lineage>
</organism>
<dbReference type="Gene3D" id="3.40.630.30">
    <property type="match status" value="1"/>
</dbReference>
<dbReference type="EC" id="2.3.1.4" evidence="8"/>
<evidence type="ECO:0000256" key="2">
    <source>
        <dbReference type="ARBA" id="ARBA00004586"/>
    </source>
</evidence>
<dbReference type="STRING" id="1149755.A0A2J6RR08"/>
<dbReference type="OrthoDB" id="10039976at2759"/>
<reference evidence="10 11" key="1">
    <citation type="submission" date="2016-04" db="EMBL/GenBank/DDBJ databases">
        <title>A degradative enzymes factory behind the ericoid mycorrhizal symbiosis.</title>
        <authorList>
            <consortium name="DOE Joint Genome Institute"/>
            <person name="Martino E."/>
            <person name="Morin E."/>
            <person name="Grelet G."/>
            <person name="Kuo A."/>
            <person name="Kohler A."/>
            <person name="Daghino S."/>
            <person name="Barry K."/>
            <person name="Choi C."/>
            <person name="Cichocki N."/>
            <person name="Clum A."/>
            <person name="Copeland A."/>
            <person name="Hainaut M."/>
            <person name="Haridas S."/>
            <person name="Labutti K."/>
            <person name="Lindquist E."/>
            <person name="Lipzen A."/>
            <person name="Khouja H.-R."/>
            <person name="Murat C."/>
            <person name="Ohm R."/>
            <person name="Olson A."/>
            <person name="Spatafora J."/>
            <person name="Veneault-Fourrey C."/>
            <person name="Henrissat B."/>
            <person name="Grigoriev I."/>
            <person name="Martin F."/>
            <person name="Perotto S."/>
        </authorList>
    </citation>
    <scope>NUCLEOTIDE SEQUENCE [LARGE SCALE GENOMIC DNA]</scope>
    <source>
        <strain evidence="10 11">F</strain>
    </source>
</reference>
<dbReference type="GO" id="GO:0006048">
    <property type="term" value="P:UDP-N-acetylglucosamine biosynthetic process"/>
    <property type="evidence" value="ECO:0007669"/>
    <property type="project" value="UniProtKB-UniRule"/>
</dbReference>
<accession>A0A2J6RR08</accession>
<gene>
    <name evidence="10" type="ORF">L207DRAFT_427996</name>
</gene>
<comment type="catalytic activity">
    <reaction evidence="8">
        <text>D-glucosamine 6-phosphate + acetyl-CoA = N-acetyl-D-glucosamine 6-phosphate + CoA + H(+)</text>
        <dbReference type="Rhea" id="RHEA:10292"/>
        <dbReference type="ChEBI" id="CHEBI:15378"/>
        <dbReference type="ChEBI" id="CHEBI:57287"/>
        <dbReference type="ChEBI" id="CHEBI:57288"/>
        <dbReference type="ChEBI" id="CHEBI:57513"/>
        <dbReference type="ChEBI" id="CHEBI:58725"/>
        <dbReference type="EC" id="2.3.1.4"/>
    </reaction>
</comment>
<comment type="subcellular location">
    <subcellularLocation>
        <location evidence="1">Endomembrane system</location>
        <topology evidence="1">Peripheral membrane protein</topology>
    </subcellularLocation>
    <subcellularLocation>
        <location evidence="2">Endoplasmic reticulum membrane</location>
    </subcellularLocation>
</comment>
<keyword evidence="4 8" id="KW-0808">Transferase</keyword>
<dbReference type="EMBL" id="KZ613945">
    <property type="protein sequence ID" value="PMD40944.1"/>
    <property type="molecule type" value="Genomic_DNA"/>
</dbReference>
<evidence type="ECO:0000256" key="7">
    <source>
        <dbReference type="ARBA" id="ARBA00023315"/>
    </source>
</evidence>
<dbReference type="PANTHER" id="PTHR13355">
    <property type="entry name" value="GLUCOSAMINE 6-PHOSPHATE N-ACETYLTRANSFERASE"/>
    <property type="match status" value="1"/>
</dbReference>
<dbReference type="InterPro" id="IPR039143">
    <property type="entry name" value="GNPNAT1-like"/>
</dbReference>
<dbReference type="AlphaFoldDB" id="A0A2J6RR08"/>
<dbReference type="GO" id="GO:0005789">
    <property type="term" value="C:endoplasmic reticulum membrane"/>
    <property type="evidence" value="ECO:0007669"/>
    <property type="project" value="UniProtKB-SubCell"/>
</dbReference>
<sequence>MASETQLFSADLISPKVLEALPKGYTARPLQRTDFKEGHLDVIRDLAYVGDITEEQWTERFDLMHRCTGTYYVVVIVDQNREGGKIVGTGTLMVEKKFLFKLATQGHIEDIAIKSDQQGKKLGLRLIEALDYVAEKVGCYKTILDTSEEKEGFYEKCGYEKAGSEMHHFFDAEAQERGI</sequence>
<protein>
    <recommendedName>
        <fullName evidence="8">Glucosamine 6-phosphate N-acetyltransferase</fullName>
        <ecNumber evidence="8">2.3.1.4</ecNumber>
    </recommendedName>
</protein>
<dbReference type="SUPFAM" id="SSF55729">
    <property type="entry name" value="Acyl-CoA N-acyltransferases (Nat)"/>
    <property type="match status" value="1"/>
</dbReference>
<evidence type="ECO:0000256" key="8">
    <source>
        <dbReference type="RuleBase" id="RU365086"/>
    </source>
</evidence>
<evidence type="ECO:0000256" key="1">
    <source>
        <dbReference type="ARBA" id="ARBA00004184"/>
    </source>
</evidence>
<evidence type="ECO:0000256" key="4">
    <source>
        <dbReference type="ARBA" id="ARBA00022679"/>
    </source>
</evidence>
<keyword evidence="6" id="KW-0472">Membrane</keyword>
<comment type="pathway">
    <text evidence="8">Nucleotide-sugar biosynthesis; UDP-N-acetyl-alpha-D-glucosamine biosynthesis; N-acetyl-alpha-D-glucosamine 1-phosphate from alpha-D-glucosamine 6-phosphate (route I): step 1/2.</text>
</comment>
<dbReference type="Pfam" id="PF00583">
    <property type="entry name" value="Acetyltransf_1"/>
    <property type="match status" value="1"/>
</dbReference>
<dbReference type="PANTHER" id="PTHR13355:SF11">
    <property type="entry name" value="GLUCOSAMINE 6-PHOSPHATE N-ACETYLTRANSFERASE"/>
    <property type="match status" value="1"/>
</dbReference>
<dbReference type="UniPathway" id="UPA00113">
    <property type="reaction ID" value="UER00529"/>
</dbReference>
<evidence type="ECO:0000256" key="6">
    <source>
        <dbReference type="ARBA" id="ARBA00023136"/>
    </source>
</evidence>
<keyword evidence="5" id="KW-0256">Endoplasmic reticulum</keyword>
<name>A0A2J6RR08_HYAVF</name>
<proteinExistence type="inferred from homology"/>
<dbReference type="Proteomes" id="UP000235786">
    <property type="component" value="Unassembled WGS sequence"/>
</dbReference>
<dbReference type="GO" id="GO:0004343">
    <property type="term" value="F:glucosamine 6-phosphate N-acetyltransferase activity"/>
    <property type="evidence" value="ECO:0007669"/>
    <property type="project" value="UniProtKB-UniRule"/>
</dbReference>
<evidence type="ECO:0000313" key="11">
    <source>
        <dbReference type="Proteomes" id="UP000235786"/>
    </source>
</evidence>
<dbReference type="InterPro" id="IPR016181">
    <property type="entry name" value="Acyl_CoA_acyltransferase"/>
</dbReference>
<keyword evidence="11" id="KW-1185">Reference proteome</keyword>
<dbReference type="FunFam" id="3.40.630.30:FF:000048">
    <property type="entry name" value="Glucosamine 6-phosphate N-acetyltransferase"/>
    <property type="match status" value="1"/>
</dbReference>
<dbReference type="InterPro" id="IPR000182">
    <property type="entry name" value="GNAT_dom"/>
</dbReference>
<evidence type="ECO:0000256" key="3">
    <source>
        <dbReference type="ARBA" id="ARBA00011738"/>
    </source>
</evidence>
<comment type="similarity">
    <text evidence="8">Belongs to the acetyltransferase family. GNA1 subfamily.</text>
</comment>